<sequence>MSDRNESAGSEGTDIPFPLPNAIGFQSSPNAVLPDTFGRPKSQDELHDAAPAPLPSVLLTSTDGSRSSTPTSTIPRMSISGASKDSRASVTASSNRLHEAALRAITPTDAQMSPEESDRIMAQALIEMEEEAVKIGRARRASVAGGDSLLVNPRERRASMVRRQSSLYGASSGSGGRDKGRASTSVDNRPTSNGNADALRPDGQQSQPRSRSRSVSVNHPRTVPTTGPPGNDNSAASAAGLAAQARHPEGAKKDRSPSRNEPPAMRIDIQQRNASTNSPPQGSPTDQMSPRATDAKRIMRPVSMSGEPIPPSEVMPSHVNFYRTANRGSIPHAVKGDDGGRYVGYSGVGRRDLRQLQKDQRAENFKSGVVKRRAKEKAASIEALNGKPGQQGQVAIEVEKTADLESPGARSRMPTPFQTKSERSQLKGIKRYIYDVRRWMRRHPLKKIMTVPIWMKNIKAIETKFGTGIASYFVLARWVFLLNFVLASIWFWFVFVEGFLGMFESVGGGQSRVASLGGGGSFLTFFTGGSGWGYTAMFYGGYSAQALGGTYRLDLAWIFCMFSFFGISFLAIVMTMRSIFIARPYHSSTVQLDEHTPFAVALFTGWDYTLASSKSVKTHGMALSTVLKALITQETIKRRLQDRSVREKRILIAKRVFANICTLVILGLACFLIWLSTVVDASSNRYASLVMSAMNAVFPIVFYWLSKFEQWSSPDWEITMMLSRTYVLKMASIYVVLYGIYVQLYGPNPAVCWENLIGGAFYQLIWLDLIITAVQTVIEAFIYNRVWGRWEFDLPSNTLELVYRQALIWVGSIYSPVVPLLGVVTCLILFYAKYYTLLYFGEPPKMIHNSSKQSFWFLAFMGCTLVLSGFPIWWAMLRIPSSCGPFNPSTWPYTATQGAILVMYDVVPKWVKSLSGSGAAFFSTISDVSFLGPILTFLVLCVFYLASLSKKRMQRLTELEEELFEEREDKRFLMRFYKIQT</sequence>
<gene>
    <name evidence="9" type="ORF">SmJEL517_g04855</name>
</gene>
<keyword evidence="4 7" id="KW-1133">Transmembrane helix</keyword>
<evidence type="ECO:0000313" key="9">
    <source>
        <dbReference type="EMBL" id="TPX31906.1"/>
    </source>
</evidence>
<accession>A0A507C1S7</accession>
<dbReference type="OrthoDB" id="1936208at2759"/>
<evidence type="ECO:0000313" key="10">
    <source>
        <dbReference type="Proteomes" id="UP000319731"/>
    </source>
</evidence>
<feature type="transmembrane region" description="Helical" evidence="7">
    <location>
        <begin position="807"/>
        <end position="834"/>
    </location>
</feature>
<protein>
    <recommendedName>
        <fullName evidence="8">TMC domain-containing protein</fullName>
    </recommendedName>
</protein>
<feature type="transmembrane region" description="Helical" evidence="7">
    <location>
        <begin position="513"/>
        <end position="535"/>
    </location>
</feature>
<dbReference type="PANTHER" id="PTHR23302:SF24">
    <property type="entry name" value="TMC DOMAIN-CONTAINING PROTEIN"/>
    <property type="match status" value="1"/>
</dbReference>
<feature type="compositionally biased region" description="Polar residues" evidence="6">
    <location>
        <begin position="182"/>
        <end position="195"/>
    </location>
</feature>
<feature type="transmembrane region" description="Helical" evidence="7">
    <location>
        <begin position="854"/>
        <end position="877"/>
    </location>
</feature>
<dbReference type="GO" id="GO:0005886">
    <property type="term" value="C:plasma membrane"/>
    <property type="evidence" value="ECO:0007669"/>
    <property type="project" value="InterPro"/>
</dbReference>
<feature type="transmembrane region" description="Helical" evidence="7">
    <location>
        <begin position="726"/>
        <end position="744"/>
    </location>
</feature>
<feature type="transmembrane region" description="Helical" evidence="7">
    <location>
        <begin position="478"/>
        <end position="501"/>
    </location>
</feature>
<keyword evidence="10" id="KW-1185">Reference proteome</keyword>
<keyword evidence="3 7" id="KW-0812">Transmembrane</keyword>
<dbReference type="InterPro" id="IPR038900">
    <property type="entry name" value="TMC"/>
</dbReference>
<evidence type="ECO:0000256" key="6">
    <source>
        <dbReference type="SAM" id="MobiDB-lite"/>
    </source>
</evidence>
<dbReference type="GeneID" id="42006080"/>
<feature type="transmembrane region" description="Helical" evidence="7">
    <location>
        <begin position="656"/>
        <end position="674"/>
    </location>
</feature>
<organism evidence="9 10">
    <name type="scientific">Synchytrium microbalum</name>
    <dbReference type="NCBI Taxonomy" id="1806994"/>
    <lineage>
        <taxon>Eukaryota</taxon>
        <taxon>Fungi</taxon>
        <taxon>Fungi incertae sedis</taxon>
        <taxon>Chytridiomycota</taxon>
        <taxon>Chytridiomycota incertae sedis</taxon>
        <taxon>Chytridiomycetes</taxon>
        <taxon>Synchytriales</taxon>
        <taxon>Synchytriaceae</taxon>
        <taxon>Synchytrium</taxon>
    </lineage>
</organism>
<feature type="compositionally biased region" description="Low complexity" evidence="6">
    <location>
        <begin position="235"/>
        <end position="245"/>
    </location>
</feature>
<feature type="compositionally biased region" description="Basic and acidic residues" evidence="6">
    <location>
        <begin position="246"/>
        <end position="258"/>
    </location>
</feature>
<evidence type="ECO:0000256" key="2">
    <source>
        <dbReference type="ARBA" id="ARBA00006510"/>
    </source>
</evidence>
<keyword evidence="5 7" id="KW-0472">Membrane</keyword>
<feature type="transmembrane region" description="Helical" evidence="7">
    <location>
        <begin position="686"/>
        <end position="705"/>
    </location>
</feature>
<name>A0A507C1S7_9FUNG</name>
<feature type="transmembrane region" description="Helical" evidence="7">
    <location>
        <begin position="919"/>
        <end position="946"/>
    </location>
</feature>
<evidence type="ECO:0000256" key="7">
    <source>
        <dbReference type="SAM" id="Phobius"/>
    </source>
</evidence>
<feature type="transmembrane region" description="Helical" evidence="7">
    <location>
        <begin position="555"/>
        <end position="576"/>
    </location>
</feature>
<feature type="compositionally biased region" description="Low complexity" evidence="6">
    <location>
        <begin position="204"/>
        <end position="217"/>
    </location>
</feature>
<reference evidence="9 10" key="1">
    <citation type="journal article" date="2019" name="Sci. Rep.">
        <title>Comparative genomics of chytrid fungi reveal insights into the obligate biotrophic and pathogenic lifestyle of Synchytrium endobioticum.</title>
        <authorList>
            <person name="van de Vossenberg B.T.L.H."/>
            <person name="Warris S."/>
            <person name="Nguyen H.D.T."/>
            <person name="van Gent-Pelzer M.P.E."/>
            <person name="Joly D.L."/>
            <person name="van de Geest H.C."/>
            <person name="Bonants P.J.M."/>
            <person name="Smith D.S."/>
            <person name="Levesque C.A."/>
            <person name="van der Lee T.A.J."/>
        </authorList>
    </citation>
    <scope>NUCLEOTIDE SEQUENCE [LARGE SCALE GENOMIC DNA]</scope>
    <source>
        <strain evidence="9 10">JEL517</strain>
    </source>
</reference>
<feature type="compositionally biased region" description="Polar residues" evidence="6">
    <location>
        <begin position="270"/>
        <end position="290"/>
    </location>
</feature>
<dbReference type="PANTHER" id="PTHR23302">
    <property type="entry name" value="TRANSMEMBRANE CHANNEL-RELATED"/>
    <property type="match status" value="1"/>
</dbReference>
<dbReference type="STRING" id="1806994.A0A507C1S7"/>
<dbReference type="Pfam" id="PF07810">
    <property type="entry name" value="TMC"/>
    <property type="match status" value="1"/>
</dbReference>
<feature type="region of interest" description="Disordered" evidence="6">
    <location>
        <begin position="1"/>
        <end position="95"/>
    </location>
</feature>
<feature type="region of interest" description="Disordered" evidence="6">
    <location>
        <begin position="137"/>
        <end position="297"/>
    </location>
</feature>
<evidence type="ECO:0000256" key="4">
    <source>
        <dbReference type="ARBA" id="ARBA00022989"/>
    </source>
</evidence>
<evidence type="ECO:0000259" key="8">
    <source>
        <dbReference type="Pfam" id="PF07810"/>
    </source>
</evidence>
<dbReference type="AlphaFoldDB" id="A0A507C1S7"/>
<comment type="caution">
    <text evidence="9">The sequence shown here is derived from an EMBL/GenBank/DDBJ whole genome shotgun (WGS) entry which is preliminary data.</text>
</comment>
<feature type="compositionally biased region" description="Low complexity" evidence="6">
    <location>
        <begin position="65"/>
        <end position="80"/>
    </location>
</feature>
<dbReference type="InterPro" id="IPR012496">
    <property type="entry name" value="TMC_dom"/>
</dbReference>
<comment type="similarity">
    <text evidence="2">Belongs to the TMC family.</text>
</comment>
<dbReference type="EMBL" id="QEAO01000037">
    <property type="protein sequence ID" value="TPX31906.1"/>
    <property type="molecule type" value="Genomic_DNA"/>
</dbReference>
<dbReference type="Proteomes" id="UP000319731">
    <property type="component" value="Unassembled WGS sequence"/>
</dbReference>
<proteinExistence type="inferred from homology"/>
<feature type="domain" description="TMC" evidence="8">
    <location>
        <begin position="752"/>
        <end position="850"/>
    </location>
</feature>
<comment type="subcellular location">
    <subcellularLocation>
        <location evidence="1">Membrane</location>
        <topology evidence="1">Multi-pass membrane protein</topology>
    </subcellularLocation>
</comment>
<evidence type="ECO:0000256" key="5">
    <source>
        <dbReference type="ARBA" id="ARBA00023136"/>
    </source>
</evidence>
<evidence type="ECO:0000256" key="3">
    <source>
        <dbReference type="ARBA" id="ARBA00022692"/>
    </source>
</evidence>
<dbReference type="RefSeq" id="XP_031023217.1">
    <property type="nucleotide sequence ID" value="XM_031170783.1"/>
</dbReference>
<evidence type="ECO:0000256" key="1">
    <source>
        <dbReference type="ARBA" id="ARBA00004141"/>
    </source>
</evidence>
<dbReference type="GO" id="GO:0008381">
    <property type="term" value="F:mechanosensitive monoatomic ion channel activity"/>
    <property type="evidence" value="ECO:0007669"/>
    <property type="project" value="TreeGrafter"/>
</dbReference>